<dbReference type="Gene3D" id="3.90.79.10">
    <property type="entry name" value="Nucleoside Triphosphate Pyrophosphohydrolase"/>
    <property type="match status" value="1"/>
</dbReference>
<evidence type="ECO:0000313" key="9">
    <source>
        <dbReference type="Proteomes" id="UP000735302"/>
    </source>
</evidence>
<accession>A0AAV3ZZ72</accession>
<keyword evidence="6" id="KW-0460">Magnesium</keyword>
<comment type="cofactor">
    <cofactor evidence="1">
        <name>Mn(2+)</name>
        <dbReference type="ChEBI" id="CHEBI:29035"/>
    </cofactor>
</comment>
<dbReference type="CDD" id="cd18870">
    <property type="entry name" value="NUDIX_AcylCoAdiphos_Nudt19"/>
    <property type="match status" value="1"/>
</dbReference>
<dbReference type="PANTHER" id="PTHR12318">
    <property type="entry name" value="TESTOSTERONE-REGULATED PROTEIN RP2"/>
    <property type="match status" value="1"/>
</dbReference>
<evidence type="ECO:0000256" key="5">
    <source>
        <dbReference type="ARBA" id="ARBA00022801"/>
    </source>
</evidence>
<comment type="cofactor">
    <cofactor evidence="2">
        <name>Mg(2+)</name>
        <dbReference type="ChEBI" id="CHEBI:18420"/>
    </cofactor>
</comment>
<dbReference type="PANTHER" id="PTHR12318:SF0">
    <property type="entry name" value="ACYL-COENZYME A DIPHOSPHATASE NUDT19"/>
    <property type="match status" value="1"/>
</dbReference>
<evidence type="ECO:0000256" key="2">
    <source>
        <dbReference type="ARBA" id="ARBA00001946"/>
    </source>
</evidence>
<dbReference type="InterPro" id="IPR015797">
    <property type="entry name" value="NUDIX_hydrolase-like_dom_sf"/>
</dbReference>
<keyword evidence="4" id="KW-0479">Metal-binding</keyword>
<keyword evidence="5" id="KW-0378">Hydrolase</keyword>
<keyword evidence="9" id="KW-1185">Reference proteome</keyword>
<dbReference type="GO" id="GO:0005739">
    <property type="term" value="C:mitochondrion"/>
    <property type="evidence" value="ECO:0007669"/>
    <property type="project" value="TreeGrafter"/>
</dbReference>
<organism evidence="8 9">
    <name type="scientific">Plakobranchus ocellatus</name>
    <dbReference type="NCBI Taxonomy" id="259542"/>
    <lineage>
        <taxon>Eukaryota</taxon>
        <taxon>Metazoa</taxon>
        <taxon>Spiralia</taxon>
        <taxon>Lophotrochozoa</taxon>
        <taxon>Mollusca</taxon>
        <taxon>Gastropoda</taxon>
        <taxon>Heterobranchia</taxon>
        <taxon>Euthyneura</taxon>
        <taxon>Panpulmonata</taxon>
        <taxon>Sacoglossa</taxon>
        <taxon>Placobranchoidea</taxon>
        <taxon>Plakobranchidae</taxon>
        <taxon>Plakobranchus</taxon>
    </lineage>
</organism>
<sequence length="409" mass="46826">MAAVLKHWREAATLILATSKVSSRSPASLTKSVNKIATDDHKQDINDLPAGTNDHFEVLMMKRSSKSKFMPNLHVFPGGVADDSDFSSRWLSVFQKLGKDVHKTLFSKLTERSFEASPMFTRQRDPKFSVLPPDVAFRICAIREAFEESGVLLARPAGISKKHVEQLCTGANDENARVRNTACAYDDSQVIKKWRDRVNQEPSQFLEMCLQLDLVPEIWCLHEWSNWLTPIEGMQNRRRFDTVFYVCCIDHKPEVEQDFTETVNSMWASPSSLLSANFHDQLVLGTPQIYELARLLHFTSAQNLLEFLSMPGRARVERWFPVTAVCKDHIVSLMPGDELYPEHPDLVSQLMLPFDESLEDLNNKHPRQHRSYSTFELRMFLPLFTIKPLQGHVGPKVDAFKRLLPQSKL</sequence>
<dbReference type="Proteomes" id="UP000735302">
    <property type="component" value="Unassembled WGS sequence"/>
</dbReference>
<dbReference type="GO" id="GO:0016818">
    <property type="term" value="F:hydrolase activity, acting on acid anhydrides, in phosphorus-containing anhydrides"/>
    <property type="evidence" value="ECO:0007669"/>
    <property type="project" value="InterPro"/>
</dbReference>
<evidence type="ECO:0000256" key="4">
    <source>
        <dbReference type="ARBA" id="ARBA00022723"/>
    </source>
</evidence>
<gene>
    <name evidence="8" type="ORF">PoB_002616900</name>
</gene>
<protein>
    <submittedName>
        <fullName evidence="8">Nucleoside diphosphate-linked moiety x motif 19</fullName>
    </submittedName>
</protein>
<evidence type="ECO:0000313" key="8">
    <source>
        <dbReference type="EMBL" id="GFN99663.1"/>
    </source>
</evidence>
<comment type="caution">
    <text evidence="8">The sequence shown here is derived from an EMBL/GenBank/DDBJ whole genome shotgun (WGS) entry which is preliminary data.</text>
</comment>
<keyword evidence="7" id="KW-0464">Manganese</keyword>
<dbReference type="SUPFAM" id="SSF55811">
    <property type="entry name" value="Nudix"/>
    <property type="match status" value="1"/>
</dbReference>
<proteinExistence type="inferred from homology"/>
<reference evidence="8 9" key="1">
    <citation type="journal article" date="2021" name="Elife">
        <title>Chloroplast acquisition without the gene transfer in kleptoplastic sea slugs, Plakobranchus ocellatus.</title>
        <authorList>
            <person name="Maeda T."/>
            <person name="Takahashi S."/>
            <person name="Yoshida T."/>
            <person name="Shimamura S."/>
            <person name="Takaki Y."/>
            <person name="Nagai Y."/>
            <person name="Toyoda A."/>
            <person name="Suzuki Y."/>
            <person name="Arimoto A."/>
            <person name="Ishii H."/>
            <person name="Satoh N."/>
            <person name="Nishiyama T."/>
            <person name="Hasebe M."/>
            <person name="Maruyama T."/>
            <person name="Minagawa J."/>
            <person name="Obokata J."/>
            <person name="Shigenobu S."/>
        </authorList>
    </citation>
    <scope>NUCLEOTIDE SEQUENCE [LARGE SCALE GENOMIC DNA]</scope>
</reference>
<evidence type="ECO:0000256" key="3">
    <source>
        <dbReference type="ARBA" id="ARBA00005582"/>
    </source>
</evidence>
<name>A0AAV3ZZ72_9GAST</name>
<dbReference type="AlphaFoldDB" id="A0AAV3ZZ72"/>
<dbReference type="EMBL" id="BLXT01003014">
    <property type="protein sequence ID" value="GFN99663.1"/>
    <property type="molecule type" value="Genomic_DNA"/>
</dbReference>
<evidence type="ECO:0000256" key="1">
    <source>
        <dbReference type="ARBA" id="ARBA00001936"/>
    </source>
</evidence>
<evidence type="ECO:0000256" key="7">
    <source>
        <dbReference type="ARBA" id="ARBA00023211"/>
    </source>
</evidence>
<dbReference type="InterPro" id="IPR039121">
    <property type="entry name" value="NUDT19"/>
</dbReference>
<comment type="similarity">
    <text evidence="3">Belongs to the Nudix hydrolase family.</text>
</comment>
<dbReference type="GO" id="GO:0046872">
    <property type="term" value="F:metal ion binding"/>
    <property type="evidence" value="ECO:0007669"/>
    <property type="project" value="UniProtKB-KW"/>
</dbReference>
<evidence type="ECO:0000256" key="6">
    <source>
        <dbReference type="ARBA" id="ARBA00022842"/>
    </source>
</evidence>